<dbReference type="PANTHER" id="PTHR33420">
    <property type="entry name" value="FIMBRIAL SUBUNIT ELFA-RELATED"/>
    <property type="match status" value="1"/>
</dbReference>
<reference evidence="3" key="1">
    <citation type="submission" date="2023-04" db="EMBL/GenBank/DDBJ databases">
        <title>Co-integrate Col3M blaNDM-1-harbouring plasmids in clinical Providencia rettgeri isolates from Argentina.</title>
        <authorList>
            <person name="de Belder D."/>
            <person name="Martino F."/>
            <person name="Tijet N."/>
            <person name="Melano R.G."/>
            <person name="Faccone D."/>
            <person name="de Mendieta J.M."/>
            <person name="Rapoport M."/>
            <person name="Albornoz E."/>
            <person name="Petroni A."/>
            <person name="Tuduri E."/>
            <person name="Derdoy L."/>
            <person name="Cogut S."/>
            <person name="Errecalde L."/>
            <person name="Pasteran F."/>
            <person name="Corso A."/>
            <person name="Gomez S.A."/>
        </authorList>
    </citation>
    <scope>NUCLEOTIDE SEQUENCE</scope>
    <source>
        <strain evidence="3">PreM15628</strain>
        <plasmid evidence="3">p15628A_320</plasmid>
    </source>
</reference>
<accession>A0AAJ6FW36</accession>
<geneLocation type="plasmid" evidence="3 4">
    <name>p15628A_320</name>
</geneLocation>
<dbReference type="SUPFAM" id="SSF49401">
    <property type="entry name" value="Bacterial adhesins"/>
    <property type="match status" value="1"/>
</dbReference>
<dbReference type="InterPro" id="IPR050263">
    <property type="entry name" value="Bact_Fimbrial_Adh_Pro"/>
</dbReference>
<evidence type="ECO:0000259" key="2">
    <source>
        <dbReference type="Pfam" id="PF00419"/>
    </source>
</evidence>
<organism evidence="3 4">
    <name type="scientific">Providencia rettgeri</name>
    <dbReference type="NCBI Taxonomy" id="587"/>
    <lineage>
        <taxon>Bacteria</taxon>
        <taxon>Pseudomonadati</taxon>
        <taxon>Pseudomonadota</taxon>
        <taxon>Gammaproteobacteria</taxon>
        <taxon>Enterobacterales</taxon>
        <taxon>Morganellaceae</taxon>
        <taxon>Providencia</taxon>
    </lineage>
</organism>
<gene>
    <name evidence="3" type="ORF">KOF27_20650</name>
</gene>
<dbReference type="GO" id="GO:0043709">
    <property type="term" value="P:cell adhesion involved in single-species biofilm formation"/>
    <property type="evidence" value="ECO:0007669"/>
    <property type="project" value="TreeGrafter"/>
</dbReference>
<dbReference type="InterPro" id="IPR008966">
    <property type="entry name" value="Adhesion_dom_sf"/>
</dbReference>
<feature type="signal peptide" evidence="1">
    <location>
        <begin position="1"/>
        <end position="20"/>
    </location>
</feature>
<keyword evidence="3" id="KW-0614">Plasmid</keyword>
<dbReference type="PANTHER" id="PTHR33420:SF26">
    <property type="entry name" value="FIMBRIAL SUBUNIT"/>
    <property type="match status" value="1"/>
</dbReference>
<dbReference type="Gene3D" id="2.60.40.1090">
    <property type="entry name" value="Fimbrial-type adhesion domain"/>
    <property type="match status" value="1"/>
</dbReference>
<dbReference type="Pfam" id="PF00419">
    <property type="entry name" value="Fimbrial"/>
    <property type="match status" value="1"/>
</dbReference>
<dbReference type="Proteomes" id="UP000682358">
    <property type="component" value="Plasmid p15628A_320"/>
</dbReference>
<evidence type="ECO:0000256" key="1">
    <source>
        <dbReference type="SAM" id="SignalP"/>
    </source>
</evidence>
<proteinExistence type="predicted"/>
<sequence length="172" mass="17434">MKKVILATLVCSAMSASVFAADMGHGKVTFKGAIITAPCSISPVSIDQTVELGQIADSTLAGSGKSTPSTFNVLLQNCKTDTLKSVQLTFSGAAAAFDTSNKTLGIVGTASGAGVQITNGAGEVITLGKASPLQLIQDGNNTLSFSAYLIGDGDKAAVGEFSSVTDFTLNYE</sequence>
<feature type="domain" description="Fimbrial-type adhesion" evidence="2">
    <location>
        <begin position="29"/>
        <end position="171"/>
    </location>
</feature>
<dbReference type="InterPro" id="IPR036937">
    <property type="entry name" value="Adhesion_dom_fimbrial_sf"/>
</dbReference>
<evidence type="ECO:0000313" key="4">
    <source>
        <dbReference type="Proteomes" id="UP000682358"/>
    </source>
</evidence>
<dbReference type="EMBL" id="CP123373">
    <property type="protein sequence ID" value="WHT95918.1"/>
    <property type="molecule type" value="Genomic_DNA"/>
</dbReference>
<evidence type="ECO:0000313" key="3">
    <source>
        <dbReference type="EMBL" id="WHT95918.1"/>
    </source>
</evidence>
<feature type="chain" id="PRO_5042463122" evidence="1">
    <location>
        <begin position="21"/>
        <end position="172"/>
    </location>
</feature>
<dbReference type="AlphaFoldDB" id="A0AAJ6FW36"/>
<dbReference type="RefSeq" id="WP_283656874.1">
    <property type="nucleotide sequence ID" value="NZ_CP123366.1"/>
</dbReference>
<protein>
    <submittedName>
        <fullName evidence="3">Fimbrial protein</fullName>
    </submittedName>
</protein>
<dbReference type="GO" id="GO:0009289">
    <property type="term" value="C:pilus"/>
    <property type="evidence" value="ECO:0007669"/>
    <property type="project" value="InterPro"/>
</dbReference>
<name>A0AAJ6FW36_PRORE</name>
<dbReference type="InterPro" id="IPR000259">
    <property type="entry name" value="Adhesion_dom_fimbrial"/>
</dbReference>
<keyword evidence="1" id="KW-0732">Signal</keyword>